<accession>A0A6C0QUM2</accession>
<name>A0A6C0QUM2_9BACL</name>
<gene>
    <name evidence="1" type="ORF">ERICV_02949</name>
</gene>
<protein>
    <submittedName>
        <fullName evidence="1">Uncharacterized protein</fullName>
    </submittedName>
</protein>
<evidence type="ECO:0000313" key="2">
    <source>
        <dbReference type="Proteomes" id="UP000464330"/>
    </source>
</evidence>
<dbReference type="AlphaFoldDB" id="A0A6C0QUM2"/>
<dbReference type="EMBL" id="CP019717">
    <property type="protein sequence ID" value="QHZ52068.1"/>
    <property type="molecule type" value="Genomic_DNA"/>
</dbReference>
<organism evidence="1 2">
    <name type="scientific">Paenibacillus larvae subsp. larvae</name>
    <dbReference type="NCBI Taxonomy" id="147375"/>
    <lineage>
        <taxon>Bacteria</taxon>
        <taxon>Bacillati</taxon>
        <taxon>Bacillota</taxon>
        <taxon>Bacilli</taxon>
        <taxon>Bacillales</taxon>
        <taxon>Paenibacillaceae</taxon>
        <taxon>Paenibacillus</taxon>
    </lineage>
</organism>
<evidence type="ECO:0000313" key="1">
    <source>
        <dbReference type="EMBL" id="QHZ52068.1"/>
    </source>
</evidence>
<reference evidence="1 2" key="1">
    <citation type="journal article" date="2020" name="Int. J. Med. Microbiol.">
        <title>Discovery of Paenibacillus larvae ERIC V: Phenotypic and genomic comparison to genotypes ERIC I-IV reveal different inventories of virulence factors which correlate with epidemiological prevalences of American Foulbrood.</title>
        <authorList>
            <person name="Beims H."/>
            <person name="Bunk B."/>
            <person name="Erler S."/>
            <person name="Mohr K.I."/>
            <person name="Sproer C."/>
            <person name="Pradella S."/>
            <person name="Gunther G."/>
            <person name="Rohde M."/>
            <person name="von der Ohe W."/>
            <person name="Steinert M."/>
        </authorList>
    </citation>
    <scope>NUCLEOTIDE SEQUENCE [LARGE SCALE GENOMIC DNA]</scope>
    <source>
        <strain evidence="1">Eric_V</strain>
    </source>
</reference>
<proteinExistence type="predicted"/>
<sequence length="41" mass="4777">MISLKVCLFQQYHKSEPGKGAYKFRTFKTGKLDIQQEENQG</sequence>
<dbReference type="Proteomes" id="UP000464330">
    <property type="component" value="Chromosome"/>
</dbReference>